<dbReference type="AlphaFoldDB" id="A0A3B0X0F2"/>
<feature type="transmembrane region" description="Helical" evidence="6">
    <location>
        <begin position="172"/>
        <end position="189"/>
    </location>
</feature>
<organism evidence="7">
    <name type="scientific">hydrothermal vent metagenome</name>
    <dbReference type="NCBI Taxonomy" id="652676"/>
    <lineage>
        <taxon>unclassified sequences</taxon>
        <taxon>metagenomes</taxon>
        <taxon>ecological metagenomes</taxon>
    </lineage>
</organism>
<feature type="transmembrane region" description="Helical" evidence="6">
    <location>
        <begin position="12"/>
        <end position="35"/>
    </location>
</feature>
<dbReference type="InterPro" id="IPR051449">
    <property type="entry name" value="ABC-2_transporter_component"/>
</dbReference>
<evidence type="ECO:0000256" key="3">
    <source>
        <dbReference type="ARBA" id="ARBA00022692"/>
    </source>
</evidence>
<comment type="subcellular location">
    <subcellularLocation>
        <location evidence="1">Cell membrane</location>
        <topology evidence="1">Multi-pass membrane protein</topology>
    </subcellularLocation>
</comment>
<evidence type="ECO:0000256" key="5">
    <source>
        <dbReference type="ARBA" id="ARBA00023136"/>
    </source>
</evidence>
<dbReference type="EMBL" id="UOFD01000082">
    <property type="protein sequence ID" value="VAW55009.1"/>
    <property type="molecule type" value="Genomic_DNA"/>
</dbReference>
<evidence type="ECO:0000256" key="4">
    <source>
        <dbReference type="ARBA" id="ARBA00022989"/>
    </source>
</evidence>
<evidence type="ECO:0000256" key="1">
    <source>
        <dbReference type="ARBA" id="ARBA00004651"/>
    </source>
</evidence>
<dbReference type="PANTHER" id="PTHR30294">
    <property type="entry name" value="MEMBRANE COMPONENT OF ABC TRANSPORTER YHHJ-RELATED"/>
    <property type="match status" value="1"/>
</dbReference>
<dbReference type="PANTHER" id="PTHR30294:SF29">
    <property type="entry name" value="MULTIDRUG ABC TRANSPORTER PERMEASE YBHS-RELATED"/>
    <property type="match status" value="1"/>
</dbReference>
<evidence type="ECO:0000256" key="6">
    <source>
        <dbReference type="SAM" id="Phobius"/>
    </source>
</evidence>
<sequence>MILTIAKREFYSMFLSPLAWVILAVIQIILAWSFFTSIDYFFSIQSELTTLKNAPGVTDLIATPLLEVASIILLMITPLLTMRLISEEKRNKTISLLLSAPVSISDIIIGKYLGLLFFISTLLLLILLMPLSLTIGSELDFTKLFSGVIGLFFILSAFSAAGLYMSSLTDNPMISAISTFGLLLFLWILNNNSVADGSVGALSYLSLHSHFAPLLRGILNTGDIAFFLLFIIGFITLTIRQLETQRLQS</sequence>
<proteinExistence type="predicted"/>
<feature type="transmembrane region" description="Helical" evidence="6">
    <location>
        <begin position="224"/>
        <end position="242"/>
    </location>
</feature>
<gene>
    <name evidence="7" type="ORF">MNBD_GAMMA06-1381</name>
</gene>
<feature type="transmembrane region" description="Helical" evidence="6">
    <location>
        <begin position="61"/>
        <end position="81"/>
    </location>
</feature>
<evidence type="ECO:0000256" key="2">
    <source>
        <dbReference type="ARBA" id="ARBA00022475"/>
    </source>
</evidence>
<keyword evidence="4 6" id="KW-1133">Transmembrane helix</keyword>
<dbReference type="Pfam" id="PF12679">
    <property type="entry name" value="ABC2_membrane_2"/>
    <property type="match status" value="1"/>
</dbReference>
<protein>
    <submittedName>
        <fullName evidence="7">Gliding motility-associated ABC transporter permease protein GldF</fullName>
    </submittedName>
</protein>
<feature type="transmembrane region" description="Helical" evidence="6">
    <location>
        <begin position="145"/>
        <end position="166"/>
    </location>
</feature>
<keyword evidence="5 6" id="KW-0472">Membrane</keyword>
<dbReference type="GO" id="GO:0005886">
    <property type="term" value="C:plasma membrane"/>
    <property type="evidence" value="ECO:0007669"/>
    <property type="project" value="UniProtKB-SubCell"/>
</dbReference>
<name>A0A3B0X0F2_9ZZZZ</name>
<keyword evidence="3 6" id="KW-0812">Transmembrane</keyword>
<accession>A0A3B0X0F2</accession>
<feature type="transmembrane region" description="Helical" evidence="6">
    <location>
        <begin position="115"/>
        <end position="133"/>
    </location>
</feature>
<dbReference type="GO" id="GO:0140359">
    <property type="term" value="F:ABC-type transporter activity"/>
    <property type="evidence" value="ECO:0007669"/>
    <property type="project" value="InterPro"/>
</dbReference>
<evidence type="ECO:0000313" key="7">
    <source>
        <dbReference type="EMBL" id="VAW55009.1"/>
    </source>
</evidence>
<reference evidence="7" key="1">
    <citation type="submission" date="2018-06" db="EMBL/GenBank/DDBJ databases">
        <authorList>
            <person name="Zhirakovskaya E."/>
        </authorList>
    </citation>
    <scope>NUCLEOTIDE SEQUENCE</scope>
</reference>
<keyword evidence="2" id="KW-1003">Cell membrane</keyword>